<protein>
    <submittedName>
        <fullName evidence="4">Aldo-keto reductase 1</fullName>
    </submittedName>
</protein>
<reference evidence="4 5" key="1">
    <citation type="journal article" date="2018" name="Sci. Data">
        <title>The draft genome sequence of cork oak.</title>
        <authorList>
            <person name="Ramos A.M."/>
            <person name="Usie A."/>
            <person name="Barbosa P."/>
            <person name="Barros P.M."/>
            <person name="Capote T."/>
            <person name="Chaves I."/>
            <person name="Simoes F."/>
            <person name="Abreu I."/>
            <person name="Carrasquinho I."/>
            <person name="Faro C."/>
            <person name="Guimaraes J.B."/>
            <person name="Mendonca D."/>
            <person name="Nobrega F."/>
            <person name="Rodrigues L."/>
            <person name="Saibo N.J.M."/>
            <person name="Varela M.C."/>
            <person name="Egas C."/>
            <person name="Matos J."/>
            <person name="Miguel C.M."/>
            <person name="Oliveira M.M."/>
            <person name="Ricardo C.P."/>
            <person name="Goncalves S."/>
        </authorList>
    </citation>
    <scope>NUCLEOTIDE SEQUENCE [LARGE SCALE GENOMIC DNA]</scope>
    <source>
        <strain evidence="5">cv. HL8</strain>
    </source>
</reference>
<dbReference type="EMBL" id="PKMF04000414">
    <property type="protein sequence ID" value="KAK7833035.1"/>
    <property type="molecule type" value="Genomic_DNA"/>
</dbReference>
<name>A0AAW0K2W2_QUESU</name>
<accession>A0AAW0K2W2</accession>
<organism evidence="4 5">
    <name type="scientific">Quercus suber</name>
    <name type="common">Cork oak</name>
    <dbReference type="NCBI Taxonomy" id="58331"/>
    <lineage>
        <taxon>Eukaryota</taxon>
        <taxon>Viridiplantae</taxon>
        <taxon>Streptophyta</taxon>
        <taxon>Embryophyta</taxon>
        <taxon>Tracheophyta</taxon>
        <taxon>Spermatophyta</taxon>
        <taxon>Magnoliopsida</taxon>
        <taxon>eudicotyledons</taxon>
        <taxon>Gunneridae</taxon>
        <taxon>Pentapetalae</taxon>
        <taxon>rosids</taxon>
        <taxon>fabids</taxon>
        <taxon>Fagales</taxon>
        <taxon>Fagaceae</taxon>
        <taxon>Quercus</taxon>
    </lineage>
</organism>
<evidence type="ECO:0000256" key="1">
    <source>
        <dbReference type="ARBA" id="ARBA00022857"/>
    </source>
</evidence>
<dbReference type="GO" id="GO:0016491">
    <property type="term" value="F:oxidoreductase activity"/>
    <property type="evidence" value="ECO:0007669"/>
    <property type="project" value="UniProtKB-KW"/>
</dbReference>
<dbReference type="Pfam" id="PF00248">
    <property type="entry name" value="Aldo_ket_red"/>
    <property type="match status" value="1"/>
</dbReference>
<keyword evidence="5" id="KW-1185">Reference proteome</keyword>
<dbReference type="InterPro" id="IPR050791">
    <property type="entry name" value="Aldo-Keto_reductase"/>
</dbReference>
<sequence length="261" mass="30024">MNFNDLCFIYAHTTADGRYSLSSHDIDFDDDIQGVNMEMMHLSLSLEGIATKALYQHVKSVQKQVGHQPWTNILSGFCWTNLKKAIRSVIHSRDKHGNICMPCSMENLALNMEKFYLNNHKKLMKSKEDYKSPANNDPLRINWTRGMDHYIMVLISEQLHRGNKVDIKVPIEETVGEHKKLVEEGKIRHIALSEPSPDSIRRAHVVHPITASQMEWSHELRLVKLTEEDLKEISDAVVAGGISFQNMDHFHWKFANTPPKN</sequence>
<dbReference type="Gene3D" id="3.20.20.100">
    <property type="entry name" value="NADP-dependent oxidoreductase domain"/>
    <property type="match status" value="1"/>
</dbReference>
<dbReference type="AlphaFoldDB" id="A0AAW0K2W2"/>
<comment type="caution">
    <text evidence="4">The sequence shown here is derived from an EMBL/GenBank/DDBJ whole genome shotgun (WGS) entry which is preliminary data.</text>
</comment>
<feature type="domain" description="NADP-dependent oxidoreductase" evidence="3">
    <location>
        <begin position="165"/>
        <end position="218"/>
    </location>
</feature>
<keyword evidence="2" id="KW-0560">Oxidoreductase</keyword>
<evidence type="ECO:0000313" key="4">
    <source>
        <dbReference type="EMBL" id="KAK7833035.1"/>
    </source>
</evidence>
<dbReference type="PANTHER" id="PTHR43625:SF81">
    <property type="entry name" value="OS01G0618100 PROTEIN"/>
    <property type="match status" value="1"/>
</dbReference>
<dbReference type="SUPFAM" id="SSF51430">
    <property type="entry name" value="NAD(P)-linked oxidoreductase"/>
    <property type="match status" value="1"/>
</dbReference>
<dbReference type="InterPro" id="IPR023210">
    <property type="entry name" value="NADP_OxRdtase_dom"/>
</dbReference>
<evidence type="ECO:0000256" key="2">
    <source>
        <dbReference type="ARBA" id="ARBA00023002"/>
    </source>
</evidence>
<dbReference type="InterPro" id="IPR036812">
    <property type="entry name" value="NAD(P)_OxRdtase_dom_sf"/>
</dbReference>
<dbReference type="GO" id="GO:0005737">
    <property type="term" value="C:cytoplasm"/>
    <property type="evidence" value="ECO:0007669"/>
    <property type="project" value="TreeGrafter"/>
</dbReference>
<proteinExistence type="predicted"/>
<evidence type="ECO:0000259" key="3">
    <source>
        <dbReference type="Pfam" id="PF00248"/>
    </source>
</evidence>
<dbReference type="Proteomes" id="UP000237347">
    <property type="component" value="Unassembled WGS sequence"/>
</dbReference>
<keyword evidence="1" id="KW-0521">NADP</keyword>
<gene>
    <name evidence="4" type="primary">AKR1_2</name>
    <name evidence="4" type="ORF">CFP56_026043</name>
</gene>
<dbReference type="PANTHER" id="PTHR43625">
    <property type="entry name" value="AFLATOXIN B1 ALDEHYDE REDUCTASE"/>
    <property type="match status" value="1"/>
</dbReference>
<evidence type="ECO:0000313" key="5">
    <source>
        <dbReference type="Proteomes" id="UP000237347"/>
    </source>
</evidence>